<keyword evidence="3" id="KW-1185">Reference proteome</keyword>
<evidence type="ECO:0000313" key="3">
    <source>
        <dbReference type="Proteomes" id="UP000199236"/>
    </source>
</evidence>
<keyword evidence="1" id="KW-1133">Transmembrane helix</keyword>
<evidence type="ECO:0000313" key="2">
    <source>
        <dbReference type="EMBL" id="SFO14894.1"/>
    </source>
</evidence>
<feature type="transmembrane region" description="Helical" evidence="1">
    <location>
        <begin position="71"/>
        <end position="90"/>
    </location>
</feature>
<dbReference type="OrthoDB" id="7870453at2"/>
<dbReference type="Proteomes" id="UP000199236">
    <property type="component" value="Unassembled WGS sequence"/>
</dbReference>
<dbReference type="RefSeq" id="WP_090071058.1">
    <property type="nucleotide sequence ID" value="NZ_FOVR01000003.1"/>
</dbReference>
<evidence type="ECO:0000256" key="1">
    <source>
        <dbReference type="SAM" id="Phobius"/>
    </source>
</evidence>
<gene>
    <name evidence="2" type="ORF">SAMN04488056_103346</name>
</gene>
<dbReference type="EMBL" id="FOVR01000003">
    <property type="protein sequence ID" value="SFO14894.1"/>
    <property type="molecule type" value="Genomic_DNA"/>
</dbReference>
<feature type="transmembrane region" description="Helical" evidence="1">
    <location>
        <begin position="12"/>
        <end position="31"/>
    </location>
</feature>
<keyword evidence="1" id="KW-0812">Transmembrane</keyword>
<dbReference type="STRING" id="655353.SAMN04488056_103346"/>
<feature type="transmembrane region" description="Helical" evidence="1">
    <location>
        <begin position="96"/>
        <end position="116"/>
    </location>
</feature>
<feature type="transmembrane region" description="Helical" evidence="1">
    <location>
        <begin position="37"/>
        <end position="59"/>
    </location>
</feature>
<keyword evidence="1" id="KW-0472">Membrane</keyword>
<reference evidence="2 3" key="1">
    <citation type="submission" date="2016-10" db="EMBL/GenBank/DDBJ databases">
        <authorList>
            <person name="de Groot N.N."/>
        </authorList>
    </citation>
    <scope>NUCLEOTIDE SEQUENCE [LARGE SCALE GENOMIC DNA]</scope>
    <source>
        <strain evidence="2 3">CGMCC 1.9157</strain>
    </source>
</reference>
<name>A0A1I5ETR1_9HYPH</name>
<proteinExistence type="predicted"/>
<dbReference type="AlphaFoldDB" id="A0A1I5ETR1"/>
<sequence>MKILPDRYSSGPLLLVVSAAAGLAITLYHYMAPLTGVTETIGAGLVVFSTGIMLVAALIHPILPSGVMRKTVMFLILVDAVCTMAAGYFLHEWLLMVAMAIALIGAVISAFTGSATGGGKSASSQKTQGATA</sequence>
<accession>A0A1I5ETR1</accession>
<protein>
    <submittedName>
        <fullName evidence="2">Uncharacterized protein</fullName>
    </submittedName>
</protein>
<organism evidence="2 3">
    <name type="scientific">Cohaesibacter marisflavi</name>
    <dbReference type="NCBI Taxonomy" id="655353"/>
    <lineage>
        <taxon>Bacteria</taxon>
        <taxon>Pseudomonadati</taxon>
        <taxon>Pseudomonadota</taxon>
        <taxon>Alphaproteobacteria</taxon>
        <taxon>Hyphomicrobiales</taxon>
        <taxon>Cohaesibacteraceae</taxon>
    </lineage>
</organism>